<dbReference type="InParanoid" id="D6TRC5"/>
<dbReference type="AlphaFoldDB" id="D6TRC5"/>
<proteinExistence type="predicted"/>
<name>D6TRC5_KTERA</name>
<reference evidence="1 2" key="1">
    <citation type="journal article" date="2011" name="Stand. Genomic Sci.">
        <title>Non-contiguous finished genome sequence and contextual data of the filamentous soil bacterium Ktedonobacter racemifer type strain (SOSP1-21).</title>
        <authorList>
            <person name="Chang Y.J."/>
            <person name="Land M."/>
            <person name="Hauser L."/>
            <person name="Chertkov O."/>
            <person name="Del Rio T.G."/>
            <person name="Nolan M."/>
            <person name="Copeland A."/>
            <person name="Tice H."/>
            <person name="Cheng J.F."/>
            <person name="Lucas S."/>
            <person name="Han C."/>
            <person name="Goodwin L."/>
            <person name="Pitluck S."/>
            <person name="Ivanova N."/>
            <person name="Ovchinikova G."/>
            <person name="Pati A."/>
            <person name="Chen A."/>
            <person name="Palaniappan K."/>
            <person name="Mavromatis K."/>
            <person name="Liolios K."/>
            <person name="Brettin T."/>
            <person name="Fiebig A."/>
            <person name="Rohde M."/>
            <person name="Abt B."/>
            <person name="Goker M."/>
            <person name="Detter J.C."/>
            <person name="Woyke T."/>
            <person name="Bristow J."/>
            <person name="Eisen J.A."/>
            <person name="Markowitz V."/>
            <person name="Hugenholtz P."/>
            <person name="Kyrpides N.C."/>
            <person name="Klenk H.P."/>
            <person name="Lapidus A."/>
        </authorList>
    </citation>
    <scope>NUCLEOTIDE SEQUENCE [LARGE SCALE GENOMIC DNA]</scope>
    <source>
        <strain evidence="2">DSM 44963</strain>
    </source>
</reference>
<evidence type="ECO:0000313" key="2">
    <source>
        <dbReference type="Proteomes" id="UP000004508"/>
    </source>
</evidence>
<dbReference type="RefSeq" id="WP_007913324.1">
    <property type="nucleotide sequence ID" value="NZ_ADVG01000002.1"/>
</dbReference>
<accession>D6TRC5</accession>
<dbReference type="EMBL" id="ADVG01000002">
    <property type="protein sequence ID" value="EFH87824.1"/>
    <property type="molecule type" value="Genomic_DNA"/>
</dbReference>
<evidence type="ECO:0000313" key="1">
    <source>
        <dbReference type="EMBL" id="EFH87824.1"/>
    </source>
</evidence>
<protein>
    <submittedName>
        <fullName evidence="1">Uncharacterized protein</fullName>
    </submittedName>
</protein>
<gene>
    <name evidence="1" type="ORF">Krac_9175</name>
</gene>
<dbReference type="Proteomes" id="UP000004508">
    <property type="component" value="Unassembled WGS sequence"/>
</dbReference>
<dbReference type="STRING" id="485913.Krac_9175"/>
<sequence>MLHLSLFCMLGTPFGARPPCAWALTTNKLSLLLATYCREQETYTNSS</sequence>
<comment type="caution">
    <text evidence="1">The sequence shown here is derived from an EMBL/GenBank/DDBJ whole genome shotgun (WGS) entry which is preliminary data.</text>
</comment>
<keyword evidence="2" id="KW-1185">Reference proteome</keyword>
<organism evidence="1 2">
    <name type="scientific">Ktedonobacter racemifer DSM 44963</name>
    <dbReference type="NCBI Taxonomy" id="485913"/>
    <lineage>
        <taxon>Bacteria</taxon>
        <taxon>Bacillati</taxon>
        <taxon>Chloroflexota</taxon>
        <taxon>Ktedonobacteria</taxon>
        <taxon>Ktedonobacterales</taxon>
        <taxon>Ktedonobacteraceae</taxon>
        <taxon>Ktedonobacter</taxon>
    </lineage>
</organism>